<sequence>MLLIFIPPKEYTAQFEWLLKCRKYFLLNSAKCKVTKSWQKHLGFSVSVRFKVLSSLLVHKVSMENERISKGYHWIMIQMKRVAVWVNGINSRSWDHWIIWYFDGSKIGISKDFSQYCDD</sequence>
<organism evidence="1 2">
    <name type="scientific">Caerostris extrusa</name>
    <name type="common">Bark spider</name>
    <name type="synonym">Caerostris bankana</name>
    <dbReference type="NCBI Taxonomy" id="172846"/>
    <lineage>
        <taxon>Eukaryota</taxon>
        <taxon>Metazoa</taxon>
        <taxon>Ecdysozoa</taxon>
        <taxon>Arthropoda</taxon>
        <taxon>Chelicerata</taxon>
        <taxon>Arachnida</taxon>
        <taxon>Araneae</taxon>
        <taxon>Araneomorphae</taxon>
        <taxon>Entelegynae</taxon>
        <taxon>Araneoidea</taxon>
        <taxon>Araneidae</taxon>
        <taxon>Caerostris</taxon>
    </lineage>
</organism>
<proteinExistence type="predicted"/>
<dbReference type="AlphaFoldDB" id="A0AAV4VAG3"/>
<evidence type="ECO:0000313" key="1">
    <source>
        <dbReference type="EMBL" id="GIY67232.1"/>
    </source>
</evidence>
<reference evidence="1 2" key="1">
    <citation type="submission" date="2021-06" db="EMBL/GenBank/DDBJ databases">
        <title>Caerostris extrusa draft genome.</title>
        <authorList>
            <person name="Kono N."/>
            <person name="Arakawa K."/>
        </authorList>
    </citation>
    <scope>NUCLEOTIDE SEQUENCE [LARGE SCALE GENOMIC DNA]</scope>
</reference>
<comment type="caution">
    <text evidence="1">The sequence shown here is derived from an EMBL/GenBank/DDBJ whole genome shotgun (WGS) entry which is preliminary data.</text>
</comment>
<gene>
    <name evidence="1" type="ORF">CEXT_49621</name>
</gene>
<accession>A0AAV4VAG3</accession>
<keyword evidence="2" id="KW-1185">Reference proteome</keyword>
<protein>
    <submittedName>
        <fullName evidence="1">Uncharacterized protein</fullName>
    </submittedName>
</protein>
<evidence type="ECO:0000313" key="2">
    <source>
        <dbReference type="Proteomes" id="UP001054945"/>
    </source>
</evidence>
<dbReference type="Proteomes" id="UP001054945">
    <property type="component" value="Unassembled WGS sequence"/>
</dbReference>
<name>A0AAV4VAG3_CAEEX</name>
<dbReference type="EMBL" id="BPLR01014215">
    <property type="protein sequence ID" value="GIY67232.1"/>
    <property type="molecule type" value="Genomic_DNA"/>
</dbReference>